<dbReference type="Pfam" id="PF14697">
    <property type="entry name" value="Fer4_21"/>
    <property type="match status" value="1"/>
</dbReference>
<dbReference type="PROSITE" id="PS00198">
    <property type="entry name" value="4FE4S_FER_1"/>
    <property type="match status" value="2"/>
</dbReference>
<name>F2JPA0_CELLD</name>
<dbReference type="InterPro" id="IPR017900">
    <property type="entry name" value="4Fe4S_Fe_S_CS"/>
</dbReference>
<keyword evidence="1" id="KW-0004">4Fe-4S</keyword>
<keyword evidence="4" id="KW-0411">Iron-sulfur</keyword>
<evidence type="ECO:0000256" key="2">
    <source>
        <dbReference type="ARBA" id="ARBA00022723"/>
    </source>
</evidence>
<dbReference type="KEGG" id="cle:Clole_3144"/>
<keyword evidence="7" id="KW-1185">Reference proteome</keyword>
<dbReference type="AlphaFoldDB" id="F2JPA0"/>
<dbReference type="RefSeq" id="WP_013658117.1">
    <property type="nucleotide sequence ID" value="NC_015275.1"/>
</dbReference>
<dbReference type="GO" id="GO:0051539">
    <property type="term" value="F:4 iron, 4 sulfur cluster binding"/>
    <property type="evidence" value="ECO:0007669"/>
    <property type="project" value="UniProtKB-KW"/>
</dbReference>
<evidence type="ECO:0000256" key="4">
    <source>
        <dbReference type="ARBA" id="ARBA00023014"/>
    </source>
</evidence>
<gene>
    <name evidence="6" type="ordered locus">Clole_3144</name>
</gene>
<keyword evidence="2" id="KW-0479">Metal-binding</keyword>
<dbReference type="InterPro" id="IPR050572">
    <property type="entry name" value="Fe-S_Ferredoxin"/>
</dbReference>
<protein>
    <submittedName>
        <fullName evidence="6">4Fe-4S ferredoxin iron-sulfur binding domain-containing protein</fullName>
    </submittedName>
</protein>
<dbReference type="eggNOG" id="COG2768">
    <property type="taxonomic scope" value="Bacteria"/>
</dbReference>
<evidence type="ECO:0000313" key="7">
    <source>
        <dbReference type="Proteomes" id="UP000008467"/>
    </source>
</evidence>
<proteinExistence type="predicted"/>
<evidence type="ECO:0000259" key="5">
    <source>
        <dbReference type="PROSITE" id="PS51379"/>
    </source>
</evidence>
<reference evidence="6 7" key="1">
    <citation type="journal article" date="2011" name="J. Bacteriol.">
        <title>Complete genome sequence of the cellulose-degrading bacterium Cellulosilyticum lentocellum.</title>
        <authorList>
            <consortium name="US DOE Joint Genome Institute"/>
            <person name="Miller D.A."/>
            <person name="Suen G."/>
            <person name="Bruce D."/>
            <person name="Copeland A."/>
            <person name="Cheng J.F."/>
            <person name="Detter C."/>
            <person name="Goodwin L.A."/>
            <person name="Han C.S."/>
            <person name="Hauser L.J."/>
            <person name="Land M.L."/>
            <person name="Lapidus A."/>
            <person name="Lucas S."/>
            <person name="Meincke L."/>
            <person name="Pitluck S."/>
            <person name="Tapia R."/>
            <person name="Teshima H."/>
            <person name="Woyke T."/>
            <person name="Fox B.G."/>
            <person name="Angert E.R."/>
            <person name="Currie C.R."/>
        </authorList>
    </citation>
    <scope>NUCLEOTIDE SEQUENCE [LARGE SCALE GENOMIC DNA]</scope>
    <source>
        <strain evidence="7">ATCC 49066 / DSM 5427 / NCIMB 11756 / RHM5</strain>
    </source>
</reference>
<dbReference type="Proteomes" id="UP000008467">
    <property type="component" value="Chromosome"/>
</dbReference>
<dbReference type="PROSITE" id="PS51379">
    <property type="entry name" value="4FE4S_FER_2"/>
    <property type="match status" value="2"/>
</dbReference>
<evidence type="ECO:0000256" key="1">
    <source>
        <dbReference type="ARBA" id="ARBA00022485"/>
    </source>
</evidence>
<dbReference type="PANTHER" id="PTHR43687">
    <property type="entry name" value="ADENYLYLSULFATE REDUCTASE, BETA SUBUNIT"/>
    <property type="match status" value="1"/>
</dbReference>
<dbReference type="SUPFAM" id="SSF54862">
    <property type="entry name" value="4Fe-4S ferredoxins"/>
    <property type="match status" value="1"/>
</dbReference>
<evidence type="ECO:0000256" key="3">
    <source>
        <dbReference type="ARBA" id="ARBA00023004"/>
    </source>
</evidence>
<evidence type="ECO:0000313" key="6">
    <source>
        <dbReference type="EMBL" id="ADZ84839.1"/>
    </source>
</evidence>
<dbReference type="STRING" id="642492.Clole_3144"/>
<dbReference type="GO" id="GO:0046872">
    <property type="term" value="F:metal ion binding"/>
    <property type="evidence" value="ECO:0007669"/>
    <property type="project" value="UniProtKB-KW"/>
</dbReference>
<sequence>MAIQKRKRYASVLEKECVACGTCILVCPKLAITVPRGIYAEVNTDLCIGCGLCKKACPASVIEMITNLAEEEINKNEKERMV</sequence>
<dbReference type="PANTHER" id="PTHR43687:SF1">
    <property type="entry name" value="FERREDOXIN III"/>
    <property type="match status" value="1"/>
</dbReference>
<dbReference type="InterPro" id="IPR017896">
    <property type="entry name" value="4Fe4S_Fe-S-bd"/>
</dbReference>
<feature type="domain" description="4Fe-4S ferredoxin-type" evidence="5">
    <location>
        <begin position="38"/>
        <end position="67"/>
    </location>
</feature>
<keyword evidence="3" id="KW-0408">Iron</keyword>
<feature type="domain" description="4Fe-4S ferredoxin-type" evidence="5">
    <location>
        <begin position="8"/>
        <end position="37"/>
    </location>
</feature>
<organism evidence="6 7">
    <name type="scientific">Cellulosilyticum lentocellum (strain ATCC 49066 / DSM 5427 / NCIMB 11756 / RHM5)</name>
    <name type="common">Clostridium lentocellum</name>
    <dbReference type="NCBI Taxonomy" id="642492"/>
    <lineage>
        <taxon>Bacteria</taxon>
        <taxon>Bacillati</taxon>
        <taxon>Bacillota</taxon>
        <taxon>Clostridia</taxon>
        <taxon>Lachnospirales</taxon>
        <taxon>Cellulosilyticaceae</taxon>
        <taxon>Cellulosilyticum</taxon>
    </lineage>
</organism>
<dbReference type="HOGENOM" id="CLU_139698_5_6_9"/>
<accession>F2JPA0</accession>
<dbReference type="Gene3D" id="3.30.70.20">
    <property type="match status" value="2"/>
</dbReference>
<dbReference type="EMBL" id="CP002582">
    <property type="protein sequence ID" value="ADZ84839.1"/>
    <property type="molecule type" value="Genomic_DNA"/>
</dbReference>